<dbReference type="eggNOG" id="ENOG502QST0">
    <property type="taxonomic scope" value="Eukaryota"/>
</dbReference>
<keyword evidence="4" id="KW-1185">Reference proteome</keyword>
<evidence type="ECO:0000313" key="4">
    <source>
        <dbReference type="Proteomes" id="UP000000759"/>
    </source>
</evidence>
<dbReference type="AlphaFoldDB" id="B7FY40"/>
<dbReference type="PaxDb" id="2850-Phatr45565"/>
<dbReference type="OrthoDB" id="537706at2759"/>
<accession>B7FY40</accession>
<dbReference type="HOGENOM" id="CLU_668125_0_0_1"/>
<keyword evidence="1" id="KW-0175">Coiled coil</keyword>
<dbReference type="STRING" id="556484.B7FY40"/>
<dbReference type="KEGG" id="pti:PHATRDRAFT_45565"/>
<feature type="chain" id="PRO_5002852759" evidence="2">
    <location>
        <begin position="20"/>
        <end position="395"/>
    </location>
</feature>
<dbReference type="EMBL" id="CM000610">
    <property type="protein sequence ID" value="EEC48658.1"/>
    <property type="molecule type" value="Genomic_DNA"/>
</dbReference>
<dbReference type="GeneID" id="7200744"/>
<evidence type="ECO:0000313" key="3">
    <source>
        <dbReference type="EMBL" id="EEC48658.1"/>
    </source>
</evidence>
<sequence length="395" mass="43607">MMTGPLVMAAIWTFRPVAAFVAPGTSVHYRRAYQRLWMASSSSATISVDNNVSRMSVLQTLLSKHGAPGSRQCDQPNDLVPVTSLHETPELVSSMTGPDEQLSNLHPYLFPIAKSTSSGNYICAYRNPFTEESDINHPWPIVEAQIGGPGMRLLALNSEHLMRRIACECDTDGSDASRTLVTLYNQDLGKGDLASALDAPYQAGAVEQLGYGVDKYVLLRVGPFPDLYQTMARQHAEKGDEQSSLIAAEAANGKLAGFGSTFRFYARLLASFPNRHEESRDAARMCLRLPLTTIGMSMDDFREVAVLGQLAEEQDSLKDTIAKLNDMYEKLRMAEQEEDGSKTPEQAAIDEASYLMDQTALSGARWSEIRPKLGTIFRSIDRVDMAKFVDLYSDK</sequence>
<gene>
    <name evidence="3" type="ORF">PHATRDRAFT_45565</name>
</gene>
<dbReference type="InParanoid" id="B7FY40"/>
<dbReference type="RefSeq" id="XP_002179672.1">
    <property type="nucleotide sequence ID" value="XM_002179636.1"/>
</dbReference>
<feature type="coiled-coil region" evidence="1">
    <location>
        <begin position="307"/>
        <end position="337"/>
    </location>
</feature>
<name>B7FY40_PHATC</name>
<evidence type="ECO:0000256" key="2">
    <source>
        <dbReference type="SAM" id="SignalP"/>
    </source>
</evidence>
<protein>
    <submittedName>
        <fullName evidence="3">Uncharacterized protein</fullName>
    </submittedName>
</protein>
<dbReference type="PANTHER" id="PTHR35115:SF1">
    <property type="entry name" value="PROTEIN IN CHLOROPLAST ATPASE BIOGENESIS, CHLOROPLASTIC"/>
    <property type="match status" value="1"/>
</dbReference>
<evidence type="ECO:0000256" key="1">
    <source>
        <dbReference type="SAM" id="Coils"/>
    </source>
</evidence>
<organism evidence="3 4">
    <name type="scientific">Phaeodactylum tricornutum (strain CCAP 1055/1)</name>
    <dbReference type="NCBI Taxonomy" id="556484"/>
    <lineage>
        <taxon>Eukaryota</taxon>
        <taxon>Sar</taxon>
        <taxon>Stramenopiles</taxon>
        <taxon>Ochrophyta</taxon>
        <taxon>Bacillariophyta</taxon>
        <taxon>Bacillariophyceae</taxon>
        <taxon>Bacillariophycidae</taxon>
        <taxon>Naviculales</taxon>
        <taxon>Phaeodactylaceae</taxon>
        <taxon>Phaeodactylum</taxon>
    </lineage>
</organism>
<dbReference type="PANTHER" id="PTHR35115">
    <property type="entry name" value="CYCLIN DELTA-3"/>
    <property type="match status" value="1"/>
</dbReference>
<reference evidence="3 4" key="1">
    <citation type="journal article" date="2008" name="Nature">
        <title>The Phaeodactylum genome reveals the evolutionary history of diatom genomes.</title>
        <authorList>
            <person name="Bowler C."/>
            <person name="Allen A.E."/>
            <person name="Badger J.H."/>
            <person name="Grimwood J."/>
            <person name="Jabbari K."/>
            <person name="Kuo A."/>
            <person name="Maheswari U."/>
            <person name="Martens C."/>
            <person name="Maumus F."/>
            <person name="Otillar R.P."/>
            <person name="Rayko E."/>
            <person name="Salamov A."/>
            <person name="Vandepoele K."/>
            <person name="Beszteri B."/>
            <person name="Gruber A."/>
            <person name="Heijde M."/>
            <person name="Katinka M."/>
            <person name="Mock T."/>
            <person name="Valentin K."/>
            <person name="Verret F."/>
            <person name="Berges J.A."/>
            <person name="Brownlee C."/>
            <person name="Cadoret J.P."/>
            <person name="Chiovitti A."/>
            <person name="Choi C.J."/>
            <person name="Coesel S."/>
            <person name="De Martino A."/>
            <person name="Detter J.C."/>
            <person name="Durkin C."/>
            <person name="Falciatore A."/>
            <person name="Fournet J."/>
            <person name="Haruta M."/>
            <person name="Huysman M.J."/>
            <person name="Jenkins B.D."/>
            <person name="Jiroutova K."/>
            <person name="Jorgensen R.E."/>
            <person name="Joubert Y."/>
            <person name="Kaplan A."/>
            <person name="Kroger N."/>
            <person name="Kroth P.G."/>
            <person name="La Roche J."/>
            <person name="Lindquist E."/>
            <person name="Lommer M."/>
            <person name="Martin-Jezequel V."/>
            <person name="Lopez P.J."/>
            <person name="Lucas S."/>
            <person name="Mangogna M."/>
            <person name="McGinnis K."/>
            <person name="Medlin L.K."/>
            <person name="Montsant A."/>
            <person name="Oudot-Le Secq M.P."/>
            <person name="Napoli C."/>
            <person name="Obornik M."/>
            <person name="Parker M.S."/>
            <person name="Petit J.L."/>
            <person name="Porcel B.M."/>
            <person name="Poulsen N."/>
            <person name="Robison M."/>
            <person name="Rychlewski L."/>
            <person name="Rynearson T.A."/>
            <person name="Schmutz J."/>
            <person name="Shapiro H."/>
            <person name="Siaut M."/>
            <person name="Stanley M."/>
            <person name="Sussman M.R."/>
            <person name="Taylor A.R."/>
            <person name="Vardi A."/>
            <person name="von Dassow P."/>
            <person name="Vyverman W."/>
            <person name="Willis A."/>
            <person name="Wyrwicz L.S."/>
            <person name="Rokhsar D.S."/>
            <person name="Weissenbach J."/>
            <person name="Armbrust E.V."/>
            <person name="Green B.R."/>
            <person name="Van de Peer Y."/>
            <person name="Grigoriev I.V."/>
        </authorList>
    </citation>
    <scope>NUCLEOTIDE SEQUENCE [LARGE SCALE GENOMIC DNA]</scope>
    <source>
        <strain evidence="3 4">CCAP 1055/1</strain>
    </source>
</reference>
<reference evidence="4" key="2">
    <citation type="submission" date="2008-08" db="EMBL/GenBank/DDBJ databases">
        <authorList>
            <consortium name="Diatom Consortium"/>
            <person name="Grigoriev I."/>
            <person name="Grimwood J."/>
            <person name="Kuo A."/>
            <person name="Otillar R.P."/>
            <person name="Salamov A."/>
            <person name="Detter J.C."/>
            <person name="Lindquist E."/>
            <person name="Shapiro H."/>
            <person name="Lucas S."/>
            <person name="Glavina del Rio T."/>
            <person name="Pitluck S."/>
            <person name="Rokhsar D."/>
            <person name="Bowler C."/>
        </authorList>
    </citation>
    <scope>GENOME REANNOTATION</scope>
    <source>
        <strain evidence="4">CCAP 1055/1</strain>
    </source>
</reference>
<proteinExistence type="predicted"/>
<dbReference type="InterPro" id="IPR045287">
    <property type="entry name" value="PAB"/>
</dbReference>
<keyword evidence="2" id="KW-0732">Signal</keyword>
<feature type="signal peptide" evidence="2">
    <location>
        <begin position="1"/>
        <end position="19"/>
    </location>
</feature>
<dbReference type="Proteomes" id="UP000000759">
    <property type="component" value="Chromosome 7"/>
</dbReference>